<accession>A0ACC3BX04</accession>
<proteinExistence type="predicted"/>
<protein>
    <submittedName>
        <fullName evidence="1">Uncharacterized protein</fullName>
    </submittedName>
</protein>
<organism evidence="1 2">
    <name type="scientific">Pyropia yezoensis</name>
    <name type="common">Susabi-nori</name>
    <name type="synonym">Porphyra yezoensis</name>
    <dbReference type="NCBI Taxonomy" id="2788"/>
    <lineage>
        <taxon>Eukaryota</taxon>
        <taxon>Rhodophyta</taxon>
        <taxon>Bangiophyceae</taxon>
        <taxon>Bangiales</taxon>
        <taxon>Bangiaceae</taxon>
        <taxon>Pyropia</taxon>
    </lineage>
</organism>
<gene>
    <name evidence="1" type="ORF">I4F81_004839</name>
</gene>
<dbReference type="EMBL" id="CM020618">
    <property type="protein sequence ID" value="KAK1862265.1"/>
    <property type="molecule type" value="Genomic_DNA"/>
</dbReference>
<dbReference type="Proteomes" id="UP000798662">
    <property type="component" value="Chromosome 1"/>
</dbReference>
<evidence type="ECO:0000313" key="2">
    <source>
        <dbReference type="Proteomes" id="UP000798662"/>
    </source>
</evidence>
<comment type="caution">
    <text evidence="1">The sequence shown here is derived from an EMBL/GenBank/DDBJ whole genome shotgun (WGS) entry which is preliminary data.</text>
</comment>
<name>A0ACC3BX04_PYRYE</name>
<keyword evidence="2" id="KW-1185">Reference proteome</keyword>
<reference evidence="1" key="1">
    <citation type="submission" date="2019-11" db="EMBL/GenBank/DDBJ databases">
        <title>Nori genome reveals adaptations in red seaweeds to the harsh intertidal environment.</title>
        <authorList>
            <person name="Wang D."/>
            <person name="Mao Y."/>
        </authorList>
    </citation>
    <scope>NUCLEOTIDE SEQUENCE</scope>
    <source>
        <tissue evidence="1">Gametophyte</tissue>
    </source>
</reference>
<evidence type="ECO:0000313" key="1">
    <source>
        <dbReference type="EMBL" id="KAK1862265.1"/>
    </source>
</evidence>
<sequence>MARWVAACLPCSRRGGRRGGGGAAVEVAAAAATGGAAGRAAAEAAAAATGGAAGRVVAEAAAPASGGAADRATAAGGGGGGGGPAAAAAGGAAVAAAAAAAPTGADPAHPPSSAGDGAQRPAAAAADPRAGDTLALSLGGAAAAGERPPGAGGGATTRAVSASAASVAGDGGGDAGGAGGPAQGHTAVGGRGVGAVRPADGAGAGGGFPIVTFEVLTCTSRTRKAVPRGGAVVVVHAWLGRALYLLWGTPRGGVPASFDAFRARRPVCVVLEREAGELRPAVPADVPAGVAGTDCLLWVRGVEQSPVPGAGDLSELTLLLKAPSPATAAAWAAAAKALTQPWPSLLLPACGGESVPVAAVDALLASVRPHVSPASGAAPSVVAAALGARGCRTLLVASHWLASPTAAVKAGAGAIMKVADAVDSASGVPVAGPVLRLSLLVVQAGALLVLADEHATIRAAISTRCMDVLARVLQRTVEALRRDQTTFVGAHVEQLCGLLRRLESLLTAVERSFFAGDANGVLLDGIVRGWEADLNTLYDMALGLTKDGALHGEVLDTMDQLHEKLSEMGRSFGLRVAEAPDLADYGARFNARPPDPSKYVSGVATPGRAEYALVSALRAYVAGGGYEAPRLGVCAIGGCGKSTACAGVAACDFVRERFPRGTIWVQLSDISTLQTVVDAVVALVYRVCGADTARRLLQLEVRDDVVAEAAHHTRLVPAAEAAQRLVVIDDVLYSKRELLQLLLRVVPPATPVVFTTRSELVVSLLGAQAVPIDGLTDEHARLLLAQALGKPLNAGAAPFSLAEEAGWVERVVRKTEGHALSLSIVGAMIADRDGAWLHVVEALEQRWMEPDFGLPDGGLDMQPSVRATLEASLVLLPDVASRSAFEGLGILPTSVKVGTLVLARLWRLQVVAGAVEGAHSAGRPSDRAGQMTELSGVDRQVNQLARAGLLRREVDVASGLVDGVVVHPVVGQFAKSLLADDCRALHGRLVRDYLDEVGGIGTDEHGLRTYPFWKTRDDGYWFNNVAIHAAACGDVSAPVSLMDERWRRARQSSGSPLAYQGDVEIVLASLPSFVEDPDHEVQRTPLLLSRAYRALAWAYGDRAGGNRAVNTKAAADCCRRAMNLVKRETTPLEWAATQHRLGVAYYNLMGGDKAANVEAAIACYEQALDVWTVEAAPLDWASTQSNLGNAHRQRVGGNKAANVEAAVACYERAMEVWTREAAPLDWARTQHTLGNAYRERVGGNKAANVEAALACYERAMEVWTREAAPLDWARTQHTLGNAYRQRVDGDQAANVEAALACYERALEVRTKEAAPREWARTHSNLGNAYRERVGGEKAANVEAAVACYERALQVQTRESTPLDWARTHFTLGNAYRERVDGEKAANVEAAVTCYERAMEVWTREAAPLDWARTQHALGNAYRQRVGGQKAANVEAAVACYVRALEVRTMEAAPLDWARTLYILGNTHRERVGGDKAAHVEAAVACYERALQVQTRESAPLDWARTQHALGNAYRQRVGGDTTANVEAAMACYERALEVRTREAAPLDWASTQHVLGNAYRERVCGDEAANMEAAAACYERALQVRTKRRRRRTGPARLSA</sequence>